<feature type="domain" description="Carbohydrate-binding" evidence="2">
    <location>
        <begin position="52"/>
        <end position="204"/>
    </location>
</feature>
<proteinExistence type="predicted"/>
<dbReference type="AlphaFoldDB" id="A0A9W6B402"/>
<evidence type="ECO:0000256" key="1">
    <source>
        <dbReference type="SAM" id="SignalP"/>
    </source>
</evidence>
<keyword evidence="1" id="KW-0732">Signal</keyword>
<dbReference type="InterPro" id="IPR010502">
    <property type="entry name" value="Carb-bd_dom_fam9"/>
</dbReference>
<feature type="signal peptide" evidence="1">
    <location>
        <begin position="1"/>
        <end position="20"/>
    </location>
</feature>
<reference evidence="3" key="1">
    <citation type="submission" date="2022-07" db="EMBL/GenBank/DDBJ databases">
        <title>Taxonomy of Novel Oxalotrophic and Methylotrophic Bacteria.</title>
        <authorList>
            <person name="Sahin N."/>
            <person name="Tani A."/>
        </authorList>
    </citation>
    <scope>NUCLEOTIDE SEQUENCE</scope>
    <source>
        <strain evidence="3">AM327</strain>
    </source>
</reference>
<dbReference type="PANTHER" id="PTHR35532:SF5">
    <property type="entry name" value="CARBOHYDRATE-BINDING DOMAIN-CONTAINING PROTEIN"/>
    <property type="match status" value="1"/>
</dbReference>
<dbReference type="GO" id="GO:0004553">
    <property type="term" value="F:hydrolase activity, hydrolyzing O-glycosyl compounds"/>
    <property type="evidence" value="ECO:0007669"/>
    <property type="project" value="InterPro"/>
</dbReference>
<keyword evidence="4" id="KW-1185">Reference proteome</keyword>
<dbReference type="GO" id="GO:0016052">
    <property type="term" value="P:carbohydrate catabolic process"/>
    <property type="evidence" value="ECO:0007669"/>
    <property type="project" value="InterPro"/>
</dbReference>
<evidence type="ECO:0000313" key="4">
    <source>
        <dbReference type="Proteomes" id="UP001143545"/>
    </source>
</evidence>
<evidence type="ECO:0000313" key="3">
    <source>
        <dbReference type="EMBL" id="GLB52119.1"/>
    </source>
</evidence>
<name>A0A9W6B402_9FLAO</name>
<accession>A0A9W6B402</accession>
<dbReference type="Proteomes" id="UP001143545">
    <property type="component" value="Unassembled WGS sequence"/>
</dbReference>
<gene>
    <name evidence="3" type="ORF">NBRC110019_11580</name>
</gene>
<dbReference type="PANTHER" id="PTHR35532">
    <property type="entry name" value="SIMILAR TO POLYHYDROXYALKANOATE DEPOLYMERASE"/>
    <property type="match status" value="1"/>
</dbReference>
<comment type="caution">
    <text evidence="3">The sequence shown here is derived from an EMBL/GenBank/DDBJ whole genome shotgun (WGS) entry which is preliminary data.</text>
</comment>
<sequence>MKPIQYLVWFTFVLSYSCFAQNTKKMETINVSNLIVVPKHYIVTKTTQPITIDGKASEKDWAKTSYTDSFIDIEGIKQPKYNTQVKMLWDDTYLYVYAELEEPHVWATLKQRDTIIFYNNDFEIFIDPSNTTKNYGEIEINAFNTVWDLHLDKPYRVSGKPNNHWDLKELKSAVNIQGTINNPKDTDTGWTVEIAIPLKAISELKGSHAIPKEGEQWRLNFSRVEWDYDLINGRYYRKKKNSTFLPEYNWVWSNQKVINMHEPEKWGYIQFTEKTSAKNVPYKQEIDLKIKQTAYALFRETKFNSLKKLQSLPAETKRFYKVTYDTGKTVNAEFIKTNIGFEFVINSNETAHTYVINEEGILNSVTP</sequence>
<organism evidence="3 4">
    <name type="scientific">Neptunitalea chrysea</name>
    <dbReference type="NCBI Taxonomy" id="1647581"/>
    <lineage>
        <taxon>Bacteria</taxon>
        <taxon>Pseudomonadati</taxon>
        <taxon>Bacteroidota</taxon>
        <taxon>Flavobacteriia</taxon>
        <taxon>Flavobacteriales</taxon>
        <taxon>Flavobacteriaceae</taxon>
        <taxon>Neptunitalea</taxon>
    </lineage>
</organism>
<dbReference type="Gene3D" id="2.60.40.1190">
    <property type="match status" value="1"/>
</dbReference>
<dbReference type="Pfam" id="PF06452">
    <property type="entry name" value="CBM9_1"/>
    <property type="match status" value="1"/>
</dbReference>
<dbReference type="PROSITE" id="PS51257">
    <property type="entry name" value="PROKAR_LIPOPROTEIN"/>
    <property type="match status" value="1"/>
</dbReference>
<dbReference type="SUPFAM" id="SSF49344">
    <property type="entry name" value="CBD9-like"/>
    <property type="match status" value="1"/>
</dbReference>
<protein>
    <recommendedName>
        <fullName evidence="2">Carbohydrate-binding domain-containing protein</fullName>
    </recommendedName>
</protein>
<dbReference type="GO" id="GO:0030246">
    <property type="term" value="F:carbohydrate binding"/>
    <property type="evidence" value="ECO:0007669"/>
    <property type="project" value="InterPro"/>
</dbReference>
<feature type="chain" id="PRO_5040979355" description="Carbohydrate-binding domain-containing protein" evidence="1">
    <location>
        <begin position="21"/>
        <end position="367"/>
    </location>
</feature>
<dbReference type="CDD" id="cd09620">
    <property type="entry name" value="CBM9_like_3"/>
    <property type="match status" value="1"/>
</dbReference>
<evidence type="ECO:0000259" key="2">
    <source>
        <dbReference type="Pfam" id="PF06452"/>
    </source>
</evidence>
<dbReference type="EMBL" id="BRVP01000006">
    <property type="protein sequence ID" value="GLB52119.1"/>
    <property type="molecule type" value="Genomic_DNA"/>
</dbReference>